<dbReference type="RefSeq" id="WP_047781537.1">
    <property type="nucleotide sequence ID" value="NZ_BRLJ01000002.1"/>
</dbReference>
<accession>A0ABQ5LG36</accession>
<comment type="caution">
    <text evidence="3">The sequence shown here is derived from an EMBL/GenBank/DDBJ whole genome shotgun (WGS) entry which is preliminary data.</text>
</comment>
<keyword evidence="3" id="KW-0167">Capsid protein</keyword>
<keyword evidence="3" id="KW-0946">Virion</keyword>
<dbReference type="Proteomes" id="UP001059610">
    <property type="component" value="Unassembled WGS sequence"/>
</dbReference>
<evidence type="ECO:0000256" key="1">
    <source>
        <dbReference type="SAM" id="SignalP"/>
    </source>
</evidence>
<feature type="domain" description="Spore coat protein U/FanG" evidence="2">
    <location>
        <begin position="28"/>
        <end position="171"/>
    </location>
</feature>
<dbReference type="Pfam" id="PF05229">
    <property type="entry name" value="SCPU"/>
    <property type="match status" value="1"/>
</dbReference>
<keyword evidence="1" id="KW-0732">Signal</keyword>
<organism evidence="3 4">
    <name type="scientific">Pragia fontium</name>
    <dbReference type="NCBI Taxonomy" id="82985"/>
    <lineage>
        <taxon>Bacteria</taxon>
        <taxon>Pseudomonadati</taxon>
        <taxon>Pseudomonadota</taxon>
        <taxon>Gammaproteobacteria</taxon>
        <taxon>Enterobacterales</taxon>
        <taxon>Budviciaceae</taxon>
        <taxon>Pragia</taxon>
    </lineage>
</organism>
<protein>
    <submittedName>
        <fullName evidence="3">Spore coat protein U</fullName>
    </submittedName>
</protein>
<dbReference type="InterPro" id="IPR053167">
    <property type="entry name" value="Spore_coat_component"/>
</dbReference>
<name>A0ABQ5LG36_9GAMM</name>
<sequence>MKKIFITLACITSVISAANVFAAGSVSGSLGVQLTVTNGCAINGDAASTGSANIGTLNFGSTSSLATAITGTSAGATSGAIKVQCTNTLPYSVDLDNGVNADGASQRRLKQGTEYVTYNLYKDSNRSTPWESGTPLTKTSTGAPDDLIVYGQVPPQSTPSAGTYADTVLVTVSW</sequence>
<proteinExistence type="predicted"/>
<dbReference type="InterPro" id="IPR007893">
    <property type="entry name" value="Spore_coat_U/FanG"/>
</dbReference>
<feature type="chain" id="PRO_5046221659" evidence="1">
    <location>
        <begin position="23"/>
        <end position="174"/>
    </location>
</feature>
<feature type="signal peptide" evidence="1">
    <location>
        <begin position="1"/>
        <end position="22"/>
    </location>
</feature>
<reference evidence="3" key="1">
    <citation type="submission" date="2022-06" db="EMBL/GenBank/DDBJ databases">
        <title>Draft genome sequences of Pragia fontium str. JCM24417.</title>
        <authorList>
            <person name="Wakabayashi Y."/>
            <person name="Kojima K."/>
        </authorList>
    </citation>
    <scope>NUCLEOTIDE SEQUENCE</scope>
    <source>
        <strain evidence="3">JCM 24417</strain>
    </source>
</reference>
<evidence type="ECO:0000313" key="3">
    <source>
        <dbReference type="EMBL" id="GKX62314.1"/>
    </source>
</evidence>
<dbReference type="SMART" id="SM00972">
    <property type="entry name" value="SCPU"/>
    <property type="match status" value="1"/>
</dbReference>
<gene>
    <name evidence="3" type="ORF">SOASR032_08830</name>
</gene>
<evidence type="ECO:0000313" key="4">
    <source>
        <dbReference type="Proteomes" id="UP001059610"/>
    </source>
</evidence>
<dbReference type="PANTHER" id="PTHR37089">
    <property type="entry name" value="PROTEIN U-RELATED"/>
    <property type="match status" value="1"/>
</dbReference>
<dbReference type="EMBL" id="BRLJ01000002">
    <property type="protein sequence ID" value="GKX62314.1"/>
    <property type="molecule type" value="Genomic_DNA"/>
</dbReference>
<evidence type="ECO:0000259" key="2">
    <source>
        <dbReference type="Pfam" id="PF05229"/>
    </source>
</evidence>
<keyword evidence="4" id="KW-1185">Reference proteome</keyword>